<feature type="compositionally biased region" description="Low complexity" evidence="1">
    <location>
        <begin position="67"/>
        <end position="81"/>
    </location>
</feature>
<sequence>MSTARHDHDDHADDEMLTIDEAAAFLRVPVATMRYWRYCGTGPFSFKIQRHVRYWRTDLVLWRAEQGRPPAGSPQAGSSSRHAAGDH</sequence>
<dbReference type="SUPFAM" id="SSF46955">
    <property type="entry name" value="Putative DNA-binding domain"/>
    <property type="match status" value="1"/>
</dbReference>
<dbReference type="Pfam" id="PF12728">
    <property type="entry name" value="HTH_17"/>
    <property type="match status" value="1"/>
</dbReference>
<dbReference type="OrthoDB" id="4330189at2"/>
<comment type="caution">
    <text evidence="3">The sequence shown here is derived from an EMBL/GenBank/DDBJ whole genome shotgun (WGS) entry which is preliminary data.</text>
</comment>
<evidence type="ECO:0000259" key="2">
    <source>
        <dbReference type="Pfam" id="PF12728"/>
    </source>
</evidence>
<reference evidence="3 4" key="1">
    <citation type="journal article" date="2016" name="Int. J. Syst. Evol. Microbiol.">
        <title>Nocardioides albidus sp. nov., an actinobacterium isolated from garden soil.</title>
        <authorList>
            <person name="Singh H."/>
            <person name="Du J."/>
            <person name="Trinh H."/>
            <person name="Won K."/>
            <person name="Yang J.E."/>
            <person name="Yin C."/>
            <person name="Kook M."/>
            <person name="Yi T.H."/>
        </authorList>
    </citation>
    <scope>NUCLEOTIDE SEQUENCE [LARGE SCALE GENOMIC DNA]</scope>
    <source>
        <strain evidence="3 4">CCTCC AB 2015297</strain>
    </source>
</reference>
<proteinExistence type="predicted"/>
<evidence type="ECO:0000313" key="4">
    <source>
        <dbReference type="Proteomes" id="UP000313231"/>
    </source>
</evidence>
<feature type="domain" description="Helix-turn-helix" evidence="2">
    <location>
        <begin position="16"/>
        <end position="66"/>
    </location>
</feature>
<protein>
    <submittedName>
        <fullName evidence="3">Helix-turn-helix domain-containing protein</fullName>
    </submittedName>
</protein>
<dbReference type="RefSeq" id="WP_139622385.1">
    <property type="nucleotide sequence ID" value="NZ_VDMP01000021.1"/>
</dbReference>
<dbReference type="AlphaFoldDB" id="A0A5C4W3D3"/>
<dbReference type="InterPro" id="IPR041657">
    <property type="entry name" value="HTH_17"/>
</dbReference>
<dbReference type="Proteomes" id="UP000313231">
    <property type="component" value="Unassembled WGS sequence"/>
</dbReference>
<keyword evidence="4" id="KW-1185">Reference proteome</keyword>
<feature type="region of interest" description="Disordered" evidence="1">
    <location>
        <begin position="66"/>
        <end position="87"/>
    </location>
</feature>
<evidence type="ECO:0000313" key="3">
    <source>
        <dbReference type="EMBL" id="TNM41945.1"/>
    </source>
</evidence>
<gene>
    <name evidence="3" type="ORF">FHP29_08205</name>
</gene>
<organism evidence="3 4">
    <name type="scientific">Nocardioides albidus</name>
    <dbReference type="NCBI Taxonomy" id="1517589"/>
    <lineage>
        <taxon>Bacteria</taxon>
        <taxon>Bacillati</taxon>
        <taxon>Actinomycetota</taxon>
        <taxon>Actinomycetes</taxon>
        <taxon>Propionibacteriales</taxon>
        <taxon>Nocardioidaceae</taxon>
        <taxon>Nocardioides</taxon>
    </lineage>
</organism>
<dbReference type="InterPro" id="IPR009061">
    <property type="entry name" value="DNA-bd_dom_put_sf"/>
</dbReference>
<name>A0A5C4W3D3_9ACTN</name>
<dbReference type="EMBL" id="VDMP01000021">
    <property type="protein sequence ID" value="TNM41945.1"/>
    <property type="molecule type" value="Genomic_DNA"/>
</dbReference>
<accession>A0A5C4W3D3</accession>
<evidence type="ECO:0000256" key="1">
    <source>
        <dbReference type="SAM" id="MobiDB-lite"/>
    </source>
</evidence>